<dbReference type="InterPro" id="IPR012944">
    <property type="entry name" value="SusD_RagB_dom"/>
</dbReference>
<keyword evidence="4" id="KW-0472">Membrane</keyword>
<dbReference type="InterPro" id="IPR011990">
    <property type="entry name" value="TPR-like_helical_dom_sf"/>
</dbReference>
<accession>A0A7W5H1R5</accession>
<keyword evidence="8" id="KW-1185">Reference proteome</keyword>
<evidence type="ECO:0000256" key="2">
    <source>
        <dbReference type="ARBA" id="ARBA00006275"/>
    </source>
</evidence>
<organism evidence="7 8">
    <name type="scientific">Microbacter margulisiae</name>
    <dbReference type="NCBI Taxonomy" id="1350067"/>
    <lineage>
        <taxon>Bacteria</taxon>
        <taxon>Pseudomonadati</taxon>
        <taxon>Bacteroidota</taxon>
        <taxon>Bacteroidia</taxon>
        <taxon>Bacteroidales</taxon>
        <taxon>Porphyromonadaceae</taxon>
        <taxon>Microbacter</taxon>
    </lineage>
</organism>
<dbReference type="Gene3D" id="1.25.40.390">
    <property type="match status" value="1"/>
</dbReference>
<dbReference type="RefSeq" id="WP_183412791.1">
    <property type="nucleotide sequence ID" value="NZ_JACHYB010000001.1"/>
</dbReference>
<dbReference type="GO" id="GO:0009279">
    <property type="term" value="C:cell outer membrane"/>
    <property type="evidence" value="ECO:0007669"/>
    <property type="project" value="UniProtKB-SubCell"/>
</dbReference>
<reference evidence="7 8" key="1">
    <citation type="submission" date="2020-08" db="EMBL/GenBank/DDBJ databases">
        <title>Genomic Encyclopedia of Type Strains, Phase IV (KMG-IV): sequencing the most valuable type-strain genomes for metagenomic binning, comparative biology and taxonomic classification.</title>
        <authorList>
            <person name="Goeker M."/>
        </authorList>
    </citation>
    <scope>NUCLEOTIDE SEQUENCE [LARGE SCALE GENOMIC DNA]</scope>
    <source>
        <strain evidence="7 8">DSM 27471</strain>
    </source>
</reference>
<dbReference type="SUPFAM" id="SSF48452">
    <property type="entry name" value="TPR-like"/>
    <property type="match status" value="1"/>
</dbReference>
<dbReference type="Pfam" id="PF07980">
    <property type="entry name" value="SusD_RagB"/>
    <property type="match status" value="1"/>
</dbReference>
<protein>
    <recommendedName>
        <fullName evidence="6">RagB/SusD domain-containing protein</fullName>
    </recommendedName>
</protein>
<gene>
    <name evidence="7" type="ORF">FHX64_001128</name>
</gene>
<evidence type="ECO:0000313" key="7">
    <source>
        <dbReference type="EMBL" id="MBB3186965.1"/>
    </source>
</evidence>
<evidence type="ECO:0000313" key="8">
    <source>
        <dbReference type="Proteomes" id="UP000544222"/>
    </source>
</evidence>
<comment type="caution">
    <text evidence="7">The sequence shown here is derived from an EMBL/GenBank/DDBJ whole genome shotgun (WGS) entry which is preliminary data.</text>
</comment>
<dbReference type="EMBL" id="JACHYB010000001">
    <property type="protein sequence ID" value="MBB3186965.1"/>
    <property type="molecule type" value="Genomic_DNA"/>
</dbReference>
<proteinExistence type="inferred from homology"/>
<dbReference type="AlphaFoldDB" id="A0A7W5H1R5"/>
<sequence>MQIKNNKWILVAAGIMLVLVVSCVDPVNFGNNFLSKAPGGNVTEDTVFDNATYTQQFLTSLYSYQYYGLPYYNGSGDFPECDNPYVGKVDLLSDCWQTNWSGCAIYSQYYNGSHTAEYGVRSDKWSFLNNRVWQAVRAAWLLIENIHRTSGLTDDQKAEMKAEAECIIAARYYDTFRNYGGLPIIRSSFSGTSSSYNIPRASVAETVNFMDSLLDNAIATSSFPWSFSAADISNMNGHWTKAAAMALKCKILLFAASPLFNDTQPYYPGATNNPAIWYGGYKPELWQQCLTACTDFFNALSQNGYYHLVQAKGTRPQDYRLAYRTGYASEASPEILLFTTVTTTDAFKSGYYCWHSWGDPLMTVQRLSYCPTQEYVDMFPWADGTPFNWDQTQAAGKLDQMFVTGTVAQNNVTLTRDPRLYEEAIVNGQQQSLDWTTGNMSGTTYESWVGGTNALLQPLTQSGDFATGYAPIKFLMGNDMLRQYCEWPYLRLSDIYLTYAEALCQTGDLQDAINQVDIVRARVGLKGLVACNPTENLTTDKNALLQEILRERACELGMEDSRFFDLVRYKRADLFQEQLHGLRIYRLDASGNKIETAWYNGDRKTGALQPTHFDYEIFPITSPTRYWWTNGFDPKWYLSPFPQTEVNKGYGLVQNPGW</sequence>
<evidence type="ECO:0000256" key="1">
    <source>
        <dbReference type="ARBA" id="ARBA00004442"/>
    </source>
</evidence>
<comment type="similarity">
    <text evidence="2">Belongs to the SusD family.</text>
</comment>
<evidence type="ECO:0000256" key="4">
    <source>
        <dbReference type="ARBA" id="ARBA00023136"/>
    </source>
</evidence>
<evidence type="ECO:0000259" key="6">
    <source>
        <dbReference type="Pfam" id="PF07980"/>
    </source>
</evidence>
<evidence type="ECO:0000256" key="3">
    <source>
        <dbReference type="ARBA" id="ARBA00022729"/>
    </source>
</evidence>
<keyword evidence="5" id="KW-0998">Cell outer membrane</keyword>
<keyword evidence="3" id="KW-0732">Signal</keyword>
<dbReference type="Proteomes" id="UP000544222">
    <property type="component" value="Unassembled WGS sequence"/>
</dbReference>
<comment type="subcellular location">
    <subcellularLocation>
        <location evidence="1">Cell outer membrane</location>
    </subcellularLocation>
</comment>
<dbReference type="PROSITE" id="PS51257">
    <property type="entry name" value="PROKAR_LIPOPROTEIN"/>
    <property type="match status" value="1"/>
</dbReference>
<evidence type="ECO:0000256" key="5">
    <source>
        <dbReference type="ARBA" id="ARBA00023237"/>
    </source>
</evidence>
<name>A0A7W5H1R5_9PORP</name>
<feature type="domain" description="RagB/SusD" evidence="6">
    <location>
        <begin position="368"/>
        <end position="658"/>
    </location>
</feature>